<dbReference type="EMBL" id="CAJVCH010451607">
    <property type="protein sequence ID" value="CAG7819504.1"/>
    <property type="molecule type" value="Genomic_DNA"/>
</dbReference>
<comment type="caution">
    <text evidence="9">The sequence shown here is derived from an EMBL/GenBank/DDBJ whole genome shotgun (WGS) entry which is preliminary data.</text>
</comment>
<keyword evidence="10" id="KW-1185">Reference proteome</keyword>
<dbReference type="GO" id="GO:0006412">
    <property type="term" value="P:translation"/>
    <property type="evidence" value="ECO:0007669"/>
    <property type="project" value="InterPro"/>
</dbReference>
<dbReference type="GO" id="GO:0005840">
    <property type="term" value="C:ribosome"/>
    <property type="evidence" value="ECO:0007669"/>
    <property type="project" value="UniProtKB-KW"/>
</dbReference>
<dbReference type="OrthoDB" id="5847109at2759"/>
<comment type="subcellular location">
    <subcellularLocation>
        <location evidence="1">Mitochondrion</location>
    </subcellularLocation>
</comment>
<keyword evidence="5" id="KW-0496">Mitochondrion</keyword>
<dbReference type="GO" id="GO:0005739">
    <property type="term" value="C:mitochondrion"/>
    <property type="evidence" value="ECO:0007669"/>
    <property type="project" value="UniProtKB-SubCell"/>
</dbReference>
<dbReference type="GO" id="GO:0003735">
    <property type="term" value="F:structural constituent of ribosome"/>
    <property type="evidence" value="ECO:0007669"/>
    <property type="project" value="InterPro"/>
</dbReference>
<evidence type="ECO:0000256" key="4">
    <source>
        <dbReference type="ARBA" id="ARBA00022980"/>
    </source>
</evidence>
<name>A0A8J2KUL7_9HEXA</name>
<dbReference type="PANTHER" id="PTHR15909:SF0">
    <property type="entry name" value="LARGE RIBOSOMAL SUBUNIT PROTEIN BL35M"/>
    <property type="match status" value="1"/>
</dbReference>
<keyword evidence="6" id="KW-0687">Ribonucleoprotein</keyword>
<dbReference type="AlphaFoldDB" id="A0A8J2KUL7"/>
<evidence type="ECO:0000256" key="1">
    <source>
        <dbReference type="ARBA" id="ARBA00004173"/>
    </source>
</evidence>
<dbReference type="Proteomes" id="UP000708208">
    <property type="component" value="Unassembled WGS sequence"/>
</dbReference>
<dbReference type="PANTHER" id="PTHR15909">
    <property type="entry name" value="39S RIBOSOMAL PROTEIN L35, MITOCHONDRIAL"/>
    <property type="match status" value="1"/>
</dbReference>
<evidence type="ECO:0000256" key="2">
    <source>
        <dbReference type="ARBA" id="ARBA00006598"/>
    </source>
</evidence>
<keyword evidence="4" id="KW-0689">Ribosomal protein</keyword>
<gene>
    <name evidence="9" type="ORF">AFUS01_LOCUS29946</name>
</gene>
<dbReference type="InterPro" id="IPR021137">
    <property type="entry name" value="Ribosomal_bL35-like"/>
</dbReference>
<evidence type="ECO:0000256" key="6">
    <source>
        <dbReference type="ARBA" id="ARBA00023274"/>
    </source>
</evidence>
<evidence type="ECO:0000256" key="7">
    <source>
        <dbReference type="ARBA" id="ARBA00035273"/>
    </source>
</evidence>
<evidence type="ECO:0000313" key="10">
    <source>
        <dbReference type="Proteomes" id="UP000708208"/>
    </source>
</evidence>
<accession>A0A8J2KUL7</accession>
<keyword evidence="3" id="KW-0809">Transit peptide</keyword>
<dbReference type="InterPro" id="IPR019338">
    <property type="entry name" value="Ribosomal_bL35m"/>
</dbReference>
<dbReference type="Pfam" id="PF01632">
    <property type="entry name" value="Ribosomal_L35p"/>
    <property type="match status" value="1"/>
</dbReference>
<evidence type="ECO:0000256" key="5">
    <source>
        <dbReference type="ARBA" id="ARBA00023128"/>
    </source>
</evidence>
<reference evidence="9" key="1">
    <citation type="submission" date="2021-06" db="EMBL/GenBank/DDBJ databases">
        <authorList>
            <person name="Hodson N. C."/>
            <person name="Mongue J. A."/>
            <person name="Jaron S. K."/>
        </authorList>
    </citation>
    <scope>NUCLEOTIDE SEQUENCE</scope>
</reference>
<dbReference type="GO" id="GO:1990904">
    <property type="term" value="C:ribonucleoprotein complex"/>
    <property type="evidence" value="ECO:0007669"/>
    <property type="project" value="UniProtKB-KW"/>
</dbReference>
<sequence>MAFSFRAVLKTLTSFPKIGTRNFGSTFPSVAKERSLTGRVQNGQNYCNTGIFSRWGPLGSNVPQRGFHLLKQLTPEVKEKLFPLQNGTPLVESSRGLVQYGFKGRRKTVKAVVHRFFRLDWGAWIRPRTGRHNKLWKKGTKQRKRARTHVFCNSQQSFMLDKMVTRFWHRKKYYVDDPYESYHTRPNFWITHRR</sequence>
<evidence type="ECO:0000256" key="8">
    <source>
        <dbReference type="ARBA" id="ARBA00035418"/>
    </source>
</evidence>
<proteinExistence type="inferred from homology"/>
<protein>
    <recommendedName>
        <fullName evidence="7">Large ribosomal subunit protein bL35m</fullName>
    </recommendedName>
    <alternativeName>
        <fullName evidence="8">39S ribosomal protein L35, mitochondrial</fullName>
    </alternativeName>
</protein>
<evidence type="ECO:0000313" key="9">
    <source>
        <dbReference type="EMBL" id="CAG7819504.1"/>
    </source>
</evidence>
<comment type="similarity">
    <text evidence="2">Belongs to the bacterial ribosomal protein bL35 family.</text>
</comment>
<evidence type="ECO:0000256" key="3">
    <source>
        <dbReference type="ARBA" id="ARBA00022946"/>
    </source>
</evidence>
<organism evidence="9 10">
    <name type="scientific">Allacma fusca</name>
    <dbReference type="NCBI Taxonomy" id="39272"/>
    <lineage>
        <taxon>Eukaryota</taxon>
        <taxon>Metazoa</taxon>
        <taxon>Ecdysozoa</taxon>
        <taxon>Arthropoda</taxon>
        <taxon>Hexapoda</taxon>
        <taxon>Collembola</taxon>
        <taxon>Symphypleona</taxon>
        <taxon>Sminthuridae</taxon>
        <taxon>Allacma</taxon>
    </lineage>
</organism>